<organism evidence="2 3">
    <name type="scientific">Erythroxylum novogranatense</name>
    <dbReference type="NCBI Taxonomy" id="1862640"/>
    <lineage>
        <taxon>Eukaryota</taxon>
        <taxon>Viridiplantae</taxon>
        <taxon>Streptophyta</taxon>
        <taxon>Embryophyta</taxon>
        <taxon>Tracheophyta</taxon>
        <taxon>Spermatophyta</taxon>
        <taxon>Magnoliopsida</taxon>
        <taxon>eudicotyledons</taxon>
        <taxon>Gunneridae</taxon>
        <taxon>Pentapetalae</taxon>
        <taxon>rosids</taxon>
        <taxon>fabids</taxon>
        <taxon>Malpighiales</taxon>
        <taxon>Erythroxylaceae</taxon>
        <taxon>Erythroxylum</taxon>
    </lineage>
</organism>
<feature type="compositionally biased region" description="Basic and acidic residues" evidence="1">
    <location>
        <begin position="98"/>
        <end position="109"/>
    </location>
</feature>
<accession>A0AAV8SL04</accession>
<sequence>MDTLRFSELSIAQYHPQILAALGNTFGHTVKIDETTLQVQRGEYARVTIEVDFSQPLRHSVELDGVTLRVAYEGLPQLCFHYGQVGHADAACPQRPPPTDDRSMQKEGDATALLGKTPPDVAKEPRH</sequence>
<proteinExistence type="predicted"/>
<evidence type="ECO:0000313" key="2">
    <source>
        <dbReference type="EMBL" id="KAJ8752580.1"/>
    </source>
</evidence>
<dbReference type="Proteomes" id="UP001159364">
    <property type="component" value="Linkage Group LG10"/>
</dbReference>
<dbReference type="PANTHER" id="PTHR31286:SF99">
    <property type="entry name" value="DUF4283 DOMAIN-CONTAINING PROTEIN"/>
    <property type="match status" value="1"/>
</dbReference>
<reference evidence="2 3" key="1">
    <citation type="submission" date="2021-09" db="EMBL/GenBank/DDBJ databases">
        <title>Genomic insights and catalytic innovation underlie evolution of tropane alkaloids biosynthesis.</title>
        <authorList>
            <person name="Wang Y.-J."/>
            <person name="Tian T."/>
            <person name="Huang J.-P."/>
            <person name="Huang S.-X."/>
        </authorList>
    </citation>
    <scope>NUCLEOTIDE SEQUENCE [LARGE SCALE GENOMIC DNA]</scope>
    <source>
        <strain evidence="2">KIB-2018</strain>
        <tissue evidence="2">Leaf</tissue>
    </source>
</reference>
<keyword evidence="3" id="KW-1185">Reference proteome</keyword>
<gene>
    <name evidence="2" type="ORF">K2173_005469</name>
</gene>
<dbReference type="PANTHER" id="PTHR31286">
    <property type="entry name" value="GLYCINE-RICH CELL WALL STRUCTURAL PROTEIN 1.8-LIKE"/>
    <property type="match status" value="1"/>
</dbReference>
<dbReference type="EMBL" id="JAIWQS010000010">
    <property type="protein sequence ID" value="KAJ8752580.1"/>
    <property type="molecule type" value="Genomic_DNA"/>
</dbReference>
<comment type="caution">
    <text evidence="2">The sequence shown here is derived from an EMBL/GenBank/DDBJ whole genome shotgun (WGS) entry which is preliminary data.</text>
</comment>
<name>A0AAV8SL04_9ROSI</name>
<feature type="region of interest" description="Disordered" evidence="1">
    <location>
        <begin position="89"/>
        <end position="127"/>
    </location>
</feature>
<dbReference type="AlphaFoldDB" id="A0AAV8SL04"/>
<evidence type="ECO:0000313" key="3">
    <source>
        <dbReference type="Proteomes" id="UP001159364"/>
    </source>
</evidence>
<evidence type="ECO:0000256" key="1">
    <source>
        <dbReference type="SAM" id="MobiDB-lite"/>
    </source>
</evidence>
<dbReference type="InterPro" id="IPR040256">
    <property type="entry name" value="At4g02000-like"/>
</dbReference>
<protein>
    <submittedName>
        <fullName evidence="2">Uncharacterized protein</fullName>
    </submittedName>
</protein>